<dbReference type="Proteomes" id="UP001190700">
    <property type="component" value="Unassembled WGS sequence"/>
</dbReference>
<comment type="caution">
    <text evidence="4">The sequence shown here is derived from an EMBL/GenBank/DDBJ whole genome shotgun (WGS) entry which is preliminary data.</text>
</comment>
<reference evidence="4 5" key="1">
    <citation type="journal article" date="2015" name="Genome Biol. Evol.">
        <title>Comparative Genomics of a Bacterivorous Green Alga Reveals Evolutionary Causalities and Consequences of Phago-Mixotrophic Mode of Nutrition.</title>
        <authorList>
            <person name="Burns J.A."/>
            <person name="Paasch A."/>
            <person name="Narechania A."/>
            <person name="Kim E."/>
        </authorList>
    </citation>
    <scope>NUCLEOTIDE SEQUENCE [LARGE SCALE GENOMIC DNA]</scope>
    <source>
        <strain evidence="4 5">PLY_AMNH</strain>
    </source>
</reference>
<dbReference type="InterPro" id="IPR000477">
    <property type="entry name" value="RT_dom"/>
</dbReference>
<dbReference type="GO" id="GO:0007064">
    <property type="term" value="P:mitotic sister chromatid cohesion"/>
    <property type="evidence" value="ECO:0007669"/>
    <property type="project" value="InterPro"/>
</dbReference>
<organism evidence="4 5">
    <name type="scientific">Cymbomonas tetramitiformis</name>
    <dbReference type="NCBI Taxonomy" id="36881"/>
    <lineage>
        <taxon>Eukaryota</taxon>
        <taxon>Viridiplantae</taxon>
        <taxon>Chlorophyta</taxon>
        <taxon>Pyramimonadophyceae</taxon>
        <taxon>Pyramimonadales</taxon>
        <taxon>Pyramimonadaceae</taxon>
        <taxon>Cymbomonas</taxon>
    </lineage>
</organism>
<evidence type="ECO:0000313" key="5">
    <source>
        <dbReference type="Proteomes" id="UP001190700"/>
    </source>
</evidence>
<dbReference type="SUPFAM" id="SSF47823">
    <property type="entry name" value="lambda integrase-like, N-terminal domain"/>
    <property type="match status" value="1"/>
</dbReference>
<accession>A0AAE0BAW8</accession>
<evidence type="ECO:0000256" key="2">
    <source>
        <dbReference type="ARBA" id="ARBA00023242"/>
    </source>
</evidence>
<name>A0AAE0BAW8_9CHLO</name>
<keyword evidence="2" id="KW-0539">Nucleus</keyword>
<dbReference type="PROSITE" id="PS50878">
    <property type="entry name" value="RT_POL"/>
    <property type="match status" value="1"/>
</dbReference>
<dbReference type="SMART" id="SM00333">
    <property type="entry name" value="TUDOR"/>
    <property type="match status" value="1"/>
</dbReference>
<comment type="subcellular location">
    <subcellularLocation>
        <location evidence="1">Nucleus</location>
    </subcellularLocation>
</comment>
<dbReference type="AlphaFoldDB" id="A0AAE0BAW8"/>
<proteinExistence type="predicted"/>
<keyword evidence="5" id="KW-1185">Reference proteome</keyword>
<dbReference type="PANTHER" id="PTHR12663">
    <property type="entry name" value="ANDROGEN INDUCED INHIBITOR OF PROLIFERATION AS3 / PDS5-RELATED"/>
    <property type="match status" value="1"/>
</dbReference>
<dbReference type="SUPFAM" id="SSF63748">
    <property type="entry name" value="Tudor/PWWP/MBT"/>
    <property type="match status" value="1"/>
</dbReference>
<dbReference type="PANTHER" id="PTHR12663:SF0">
    <property type="entry name" value="PRECOCIOUS DISSOCIATION OF SISTERS 5, ISOFORM A"/>
    <property type="match status" value="1"/>
</dbReference>
<evidence type="ECO:0000313" key="4">
    <source>
        <dbReference type="EMBL" id="KAK3233248.1"/>
    </source>
</evidence>
<feature type="domain" description="Reverse transcriptase" evidence="3">
    <location>
        <begin position="1"/>
        <end position="63"/>
    </location>
</feature>
<evidence type="ECO:0000256" key="1">
    <source>
        <dbReference type="ARBA" id="ARBA00004123"/>
    </source>
</evidence>
<dbReference type="GO" id="GO:0000785">
    <property type="term" value="C:chromatin"/>
    <property type="evidence" value="ECO:0007669"/>
    <property type="project" value="TreeGrafter"/>
</dbReference>
<dbReference type="EMBL" id="LGRX02035771">
    <property type="protein sequence ID" value="KAK3233248.1"/>
    <property type="molecule type" value="Genomic_DNA"/>
</dbReference>
<gene>
    <name evidence="4" type="ORF">CYMTET_56454</name>
</gene>
<dbReference type="GO" id="GO:0006281">
    <property type="term" value="P:DNA repair"/>
    <property type="evidence" value="ECO:0007669"/>
    <property type="project" value="TreeGrafter"/>
</dbReference>
<sequence length="274" mass="31436">MRVLPYMDDFLVLVDSQREGFLRREKVQRVLHRLGLRRNEKKGQWDPVQVVEHLVLEWDAFTVDQFASEISAQLPRYYAAWKDPSRVTVGTKIEVFWEDDDCFYPGVVKEFNEDGKAHVLYDDGDKETLDLSKENFKIIDNATVSEPTNEAADTAEENVDSRGNYDINKRGGAVENFLTHSLCERWRKELGQSRLTELAVRMQRKSLLGTTMSNYGPKARRFIQFCVQQRWPWLLATEATVVLYIASVLEDGGVGVTLATAPKCSMEQNFEDSA</sequence>
<dbReference type="GO" id="GO:0005634">
    <property type="term" value="C:nucleus"/>
    <property type="evidence" value="ECO:0007669"/>
    <property type="project" value="UniProtKB-SubCell"/>
</dbReference>
<evidence type="ECO:0000259" key="3">
    <source>
        <dbReference type="PROSITE" id="PS50878"/>
    </source>
</evidence>
<dbReference type="Gene3D" id="2.30.30.140">
    <property type="match status" value="1"/>
</dbReference>
<dbReference type="InterPro" id="IPR039776">
    <property type="entry name" value="Pds5"/>
</dbReference>
<dbReference type="CDD" id="cd20404">
    <property type="entry name" value="Tudor_Agenet_AtEML-like"/>
    <property type="match status" value="1"/>
</dbReference>
<dbReference type="InterPro" id="IPR002999">
    <property type="entry name" value="Tudor"/>
</dbReference>
<protein>
    <recommendedName>
        <fullName evidence="3">Reverse transcriptase domain-containing protein</fullName>
    </recommendedName>
</protein>